<dbReference type="AlphaFoldDB" id="A0A372JFH1"/>
<proteinExistence type="predicted"/>
<dbReference type="GO" id="GO:0006094">
    <property type="term" value="P:gluconeogenesis"/>
    <property type="evidence" value="ECO:0007669"/>
    <property type="project" value="InterPro"/>
</dbReference>
<organism evidence="1 2">
    <name type="scientific">Actinomadura logoneensis</name>
    <dbReference type="NCBI Taxonomy" id="2293572"/>
    <lineage>
        <taxon>Bacteria</taxon>
        <taxon>Bacillati</taxon>
        <taxon>Actinomycetota</taxon>
        <taxon>Actinomycetes</taxon>
        <taxon>Streptosporangiales</taxon>
        <taxon>Thermomonosporaceae</taxon>
        <taxon>Actinomadura</taxon>
    </lineage>
</organism>
<protein>
    <submittedName>
        <fullName evidence="1">Phosphoheptose isomerase</fullName>
    </submittedName>
</protein>
<dbReference type="PROSITE" id="PS51463">
    <property type="entry name" value="P_GLUCOSE_ISOMERASE_3"/>
    <property type="match status" value="1"/>
</dbReference>
<dbReference type="GO" id="GO:0006096">
    <property type="term" value="P:glycolytic process"/>
    <property type="evidence" value="ECO:0007669"/>
    <property type="project" value="InterPro"/>
</dbReference>
<keyword evidence="1" id="KW-0413">Isomerase</keyword>
<dbReference type="Gene3D" id="3.40.50.10490">
    <property type="entry name" value="Glucose-6-phosphate isomerase like protein, domain 1"/>
    <property type="match status" value="1"/>
</dbReference>
<reference evidence="1 2" key="1">
    <citation type="submission" date="2018-08" db="EMBL/GenBank/DDBJ databases">
        <title>Actinomadura jelena sp. nov., a novel Actinomycete isolated from soil in Chad.</title>
        <authorList>
            <person name="Shi L."/>
        </authorList>
    </citation>
    <scope>NUCLEOTIDE SEQUENCE [LARGE SCALE GENOMIC DNA]</scope>
    <source>
        <strain evidence="1 2">NEAU-G17</strain>
    </source>
</reference>
<dbReference type="EMBL" id="QURH01000723">
    <property type="protein sequence ID" value="RFU38710.1"/>
    <property type="molecule type" value="Genomic_DNA"/>
</dbReference>
<feature type="non-terminal residue" evidence="1">
    <location>
        <position position="568"/>
    </location>
</feature>
<dbReference type="InterPro" id="IPR046348">
    <property type="entry name" value="SIS_dom_sf"/>
</dbReference>
<dbReference type="SUPFAM" id="SSF53697">
    <property type="entry name" value="SIS domain"/>
    <property type="match status" value="1"/>
</dbReference>
<gene>
    <name evidence="1" type="ORF">DZF91_26235</name>
</gene>
<comment type="caution">
    <text evidence="1">The sequence shown here is derived from an EMBL/GenBank/DDBJ whole genome shotgun (WGS) entry which is preliminary data.</text>
</comment>
<accession>A0A372JFH1</accession>
<evidence type="ECO:0000313" key="2">
    <source>
        <dbReference type="Proteomes" id="UP000261811"/>
    </source>
</evidence>
<evidence type="ECO:0000313" key="1">
    <source>
        <dbReference type="EMBL" id="RFU38710.1"/>
    </source>
</evidence>
<sequence length="568" mass="57969">MSGFDVLTRGDVLEQALQARDYLVACGVPAALAAKDPRLWGRRAVDHSRLAWLDLPFASRYLLDKVEDVVVEARFAGLDHVVLVGVGADALAAQAIMEEHAPAGGAAGGALTVLDGSDTAALAFTLERLDRTLVVLASKSGVSLEGDAYLRILADAFRRRGMADREIAARFVVITDQGSPLHGFARGKGYRVGLTDPGLPAHMAALSAYGLVPAVLAGADVGQVLDEAAALAPALLNDKDNPGLLLGAIIGGCAQRAPEGLPRDKVVLHEPGGSGALSGWIAQALAAGTGKRGRGVLVLDPPGSPAELPDAHGVALNPKQGAQGTHSDAETSVWAPLGAQFLLWEYATAVSGWLLGVNPFEPGGAVAQDAEDDAASLLAAAAGGPLPAGRPVFADGEVEIHTALPVPQSADGLSAALVALLAQVPPEGYLSVVTYLSGELSGRYLAPTLARHTGRPVVYGAGPGYLHATGSVHKRGPGGGAFLLVTGDPPEGDPVADMPVPGRPYGLASLQLARALAEERALRALGLPVVRVHLRDAVEGAGRLTEAVRGLGAAGAPERTGTRARATG</sequence>
<dbReference type="OrthoDB" id="140919at2"/>
<dbReference type="RefSeq" id="WP_117359859.1">
    <property type="nucleotide sequence ID" value="NZ_QURH01000723.1"/>
</dbReference>
<keyword evidence="2" id="KW-1185">Reference proteome</keyword>
<dbReference type="GO" id="GO:0004347">
    <property type="term" value="F:glucose-6-phosphate isomerase activity"/>
    <property type="evidence" value="ECO:0007669"/>
    <property type="project" value="InterPro"/>
</dbReference>
<dbReference type="Proteomes" id="UP000261811">
    <property type="component" value="Unassembled WGS sequence"/>
</dbReference>
<dbReference type="InterPro" id="IPR001672">
    <property type="entry name" value="G6P_Isomerase"/>
</dbReference>
<dbReference type="GO" id="GO:0097367">
    <property type="term" value="F:carbohydrate derivative binding"/>
    <property type="evidence" value="ECO:0007669"/>
    <property type="project" value="InterPro"/>
</dbReference>
<name>A0A372JFH1_9ACTN</name>